<feature type="non-terminal residue" evidence="2">
    <location>
        <position position="1"/>
    </location>
</feature>
<reference evidence="2 3" key="1">
    <citation type="journal article" date="2023" name="Sci. Data">
        <title>Genome assembly of the Korean intertidal mud-creeper Batillaria attramentaria.</title>
        <authorList>
            <person name="Patra A.K."/>
            <person name="Ho P.T."/>
            <person name="Jun S."/>
            <person name="Lee S.J."/>
            <person name="Kim Y."/>
            <person name="Won Y.J."/>
        </authorList>
    </citation>
    <scope>NUCLEOTIDE SEQUENCE [LARGE SCALE GENOMIC DNA]</scope>
    <source>
        <strain evidence="2">Wonlab-2016</strain>
    </source>
</reference>
<accession>A0ABD0L014</accession>
<evidence type="ECO:0000313" key="2">
    <source>
        <dbReference type="EMBL" id="KAK7492691.1"/>
    </source>
</evidence>
<dbReference type="Proteomes" id="UP001519460">
    <property type="component" value="Unassembled WGS sequence"/>
</dbReference>
<keyword evidence="3" id="KW-1185">Reference proteome</keyword>
<organism evidence="2 3">
    <name type="scientific">Batillaria attramentaria</name>
    <dbReference type="NCBI Taxonomy" id="370345"/>
    <lineage>
        <taxon>Eukaryota</taxon>
        <taxon>Metazoa</taxon>
        <taxon>Spiralia</taxon>
        <taxon>Lophotrochozoa</taxon>
        <taxon>Mollusca</taxon>
        <taxon>Gastropoda</taxon>
        <taxon>Caenogastropoda</taxon>
        <taxon>Sorbeoconcha</taxon>
        <taxon>Cerithioidea</taxon>
        <taxon>Batillariidae</taxon>
        <taxon>Batillaria</taxon>
    </lineage>
</organism>
<name>A0ABD0L014_9CAEN</name>
<proteinExistence type="predicted"/>
<dbReference type="EMBL" id="JACVVK020000100">
    <property type="protein sequence ID" value="KAK7492691.1"/>
    <property type="molecule type" value="Genomic_DNA"/>
</dbReference>
<evidence type="ECO:0000313" key="3">
    <source>
        <dbReference type="Proteomes" id="UP001519460"/>
    </source>
</evidence>
<sequence length="68" mass="7312">LNPKSGPYLSGAPHPGPAGFGIHRESTRFEESHLMGVARKSNPWINPLIVSFSSLLPPPAFGEQTEAM</sequence>
<dbReference type="AlphaFoldDB" id="A0ABD0L014"/>
<gene>
    <name evidence="2" type="ORF">BaRGS_00015996</name>
</gene>
<feature type="region of interest" description="Disordered" evidence="1">
    <location>
        <begin position="1"/>
        <end position="20"/>
    </location>
</feature>
<comment type="caution">
    <text evidence="2">The sequence shown here is derived from an EMBL/GenBank/DDBJ whole genome shotgun (WGS) entry which is preliminary data.</text>
</comment>
<protein>
    <submittedName>
        <fullName evidence="2">Uncharacterized protein</fullName>
    </submittedName>
</protein>
<evidence type="ECO:0000256" key="1">
    <source>
        <dbReference type="SAM" id="MobiDB-lite"/>
    </source>
</evidence>